<feature type="non-terminal residue" evidence="1">
    <location>
        <position position="1"/>
    </location>
</feature>
<protein>
    <submittedName>
        <fullName evidence="1">Uncharacterized protein</fullName>
    </submittedName>
</protein>
<dbReference type="EMBL" id="BARV01026347">
    <property type="protein sequence ID" value="GAI39882.1"/>
    <property type="molecule type" value="Genomic_DNA"/>
</dbReference>
<proteinExistence type="predicted"/>
<sequence>GLAGHDTYLALDESRIYLIPKKRVSDISVKIKNLDEFLLTEDTVQNLFS</sequence>
<comment type="caution">
    <text evidence="1">The sequence shown here is derived from an EMBL/GenBank/DDBJ whole genome shotgun (WGS) entry which is preliminary data.</text>
</comment>
<accession>X1N783</accession>
<dbReference type="AlphaFoldDB" id="X1N783"/>
<evidence type="ECO:0000313" key="1">
    <source>
        <dbReference type="EMBL" id="GAI39882.1"/>
    </source>
</evidence>
<reference evidence="1" key="1">
    <citation type="journal article" date="2014" name="Front. Microbiol.">
        <title>High frequency of phylogenetically diverse reductive dehalogenase-homologous genes in deep subseafloor sedimentary metagenomes.</title>
        <authorList>
            <person name="Kawai M."/>
            <person name="Futagami T."/>
            <person name="Toyoda A."/>
            <person name="Takaki Y."/>
            <person name="Nishi S."/>
            <person name="Hori S."/>
            <person name="Arai W."/>
            <person name="Tsubouchi T."/>
            <person name="Morono Y."/>
            <person name="Uchiyama I."/>
            <person name="Ito T."/>
            <person name="Fujiyama A."/>
            <person name="Inagaki F."/>
            <person name="Takami H."/>
        </authorList>
    </citation>
    <scope>NUCLEOTIDE SEQUENCE</scope>
    <source>
        <strain evidence="1">Expedition CK06-06</strain>
    </source>
</reference>
<gene>
    <name evidence="1" type="ORF">S06H3_42585</name>
</gene>
<name>X1N783_9ZZZZ</name>
<organism evidence="1">
    <name type="scientific">marine sediment metagenome</name>
    <dbReference type="NCBI Taxonomy" id="412755"/>
    <lineage>
        <taxon>unclassified sequences</taxon>
        <taxon>metagenomes</taxon>
        <taxon>ecological metagenomes</taxon>
    </lineage>
</organism>